<evidence type="ECO:0000313" key="1">
    <source>
        <dbReference type="EMBL" id="DAE15862.1"/>
    </source>
</evidence>
<reference evidence="1" key="1">
    <citation type="journal article" date="2021" name="Proc. Natl. Acad. Sci. U.S.A.">
        <title>A Catalog of Tens of Thousands of Viruses from Human Metagenomes Reveals Hidden Associations with Chronic Diseases.</title>
        <authorList>
            <person name="Tisza M.J."/>
            <person name="Buck C.B."/>
        </authorList>
    </citation>
    <scope>NUCLEOTIDE SEQUENCE</scope>
    <source>
        <strain evidence="1">Ctu9a31</strain>
    </source>
</reference>
<name>A0A8S5Q8Z2_9CAUD</name>
<sequence length="29" mass="3624">MLFSCKIKNKTHSIDKNYRRRCKVFSYRT</sequence>
<organism evidence="1">
    <name type="scientific">Siphoviridae sp. ctu9a31</name>
    <dbReference type="NCBI Taxonomy" id="2825712"/>
    <lineage>
        <taxon>Viruses</taxon>
        <taxon>Duplodnaviria</taxon>
        <taxon>Heunggongvirae</taxon>
        <taxon>Uroviricota</taxon>
        <taxon>Caudoviricetes</taxon>
    </lineage>
</organism>
<dbReference type="EMBL" id="BK015613">
    <property type="protein sequence ID" value="DAE15862.1"/>
    <property type="molecule type" value="Genomic_DNA"/>
</dbReference>
<accession>A0A8S5Q8Z2</accession>
<proteinExistence type="predicted"/>
<protein>
    <submittedName>
        <fullName evidence="1">Uncharacterized protein</fullName>
    </submittedName>
</protein>